<sequence>MQIHLASSILLMTILVLTANAKPRVTTAPCCDYRFIAGCVICYGTTDEDSYSSSPFGNVPTYAPYAPTHASTLTYKPASTYESTPVSTNFSTTSNGFFKEPYLVFKVGGVCVVLPLSSIIIVWRFFCKGRKKQQEEDNKIEMGLNIQLSN</sequence>
<dbReference type="EMBL" id="CAJVPJ010001509">
    <property type="protein sequence ID" value="CAG8594032.1"/>
    <property type="molecule type" value="Genomic_DNA"/>
</dbReference>
<evidence type="ECO:0000313" key="3">
    <source>
        <dbReference type="EMBL" id="CAG8594032.1"/>
    </source>
</evidence>
<keyword evidence="1" id="KW-0812">Transmembrane</keyword>
<accession>A0A9N9GD53</accession>
<dbReference type="Proteomes" id="UP000789572">
    <property type="component" value="Unassembled WGS sequence"/>
</dbReference>
<dbReference type="AlphaFoldDB" id="A0A9N9GD53"/>
<dbReference type="OrthoDB" id="10523257at2759"/>
<keyword evidence="2" id="KW-0732">Signal</keyword>
<feature type="chain" id="PRO_5040195378" evidence="2">
    <location>
        <begin position="22"/>
        <end position="150"/>
    </location>
</feature>
<evidence type="ECO:0000313" key="4">
    <source>
        <dbReference type="Proteomes" id="UP000789572"/>
    </source>
</evidence>
<feature type="transmembrane region" description="Helical" evidence="1">
    <location>
        <begin position="103"/>
        <end position="126"/>
    </location>
</feature>
<protein>
    <submittedName>
        <fullName evidence="3">11282_t:CDS:1</fullName>
    </submittedName>
</protein>
<comment type="caution">
    <text evidence="3">The sequence shown here is derived from an EMBL/GenBank/DDBJ whole genome shotgun (WGS) entry which is preliminary data.</text>
</comment>
<proteinExistence type="predicted"/>
<evidence type="ECO:0000256" key="1">
    <source>
        <dbReference type="SAM" id="Phobius"/>
    </source>
</evidence>
<name>A0A9N9GD53_9GLOM</name>
<keyword evidence="1" id="KW-1133">Transmembrane helix</keyword>
<feature type="signal peptide" evidence="2">
    <location>
        <begin position="1"/>
        <end position="21"/>
    </location>
</feature>
<keyword evidence="1" id="KW-0472">Membrane</keyword>
<gene>
    <name evidence="3" type="ORF">POCULU_LOCUS7121</name>
</gene>
<evidence type="ECO:0000256" key="2">
    <source>
        <dbReference type="SAM" id="SignalP"/>
    </source>
</evidence>
<keyword evidence="4" id="KW-1185">Reference proteome</keyword>
<organism evidence="3 4">
    <name type="scientific">Paraglomus occultum</name>
    <dbReference type="NCBI Taxonomy" id="144539"/>
    <lineage>
        <taxon>Eukaryota</taxon>
        <taxon>Fungi</taxon>
        <taxon>Fungi incertae sedis</taxon>
        <taxon>Mucoromycota</taxon>
        <taxon>Glomeromycotina</taxon>
        <taxon>Glomeromycetes</taxon>
        <taxon>Paraglomerales</taxon>
        <taxon>Paraglomeraceae</taxon>
        <taxon>Paraglomus</taxon>
    </lineage>
</organism>
<reference evidence="3" key="1">
    <citation type="submission" date="2021-06" db="EMBL/GenBank/DDBJ databases">
        <authorList>
            <person name="Kallberg Y."/>
            <person name="Tangrot J."/>
            <person name="Rosling A."/>
        </authorList>
    </citation>
    <scope>NUCLEOTIDE SEQUENCE</scope>
    <source>
        <strain evidence="3">IA702</strain>
    </source>
</reference>